<name>A0A0Q2MJJ0_VIBFU</name>
<dbReference type="InterPro" id="IPR036397">
    <property type="entry name" value="RNaseH_sf"/>
</dbReference>
<dbReference type="Proteomes" id="UP000051221">
    <property type="component" value="Unassembled WGS sequence"/>
</dbReference>
<accession>A0A0Q2MJJ0</accession>
<organism evidence="2 3">
    <name type="scientific">Vibrio furnissii</name>
    <dbReference type="NCBI Taxonomy" id="29494"/>
    <lineage>
        <taxon>Bacteria</taxon>
        <taxon>Pseudomonadati</taxon>
        <taxon>Pseudomonadota</taxon>
        <taxon>Gammaproteobacteria</taxon>
        <taxon>Vibrionales</taxon>
        <taxon>Vibrionaceae</taxon>
        <taxon>Vibrio</taxon>
    </lineage>
</organism>
<evidence type="ECO:0000313" key="3">
    <source>
        <dbReference type="Proteomes" id="UP000051221"/>
    </source>
</evidence>
<proteinExistence type="predicted"/>
<dbReference type="AlphaFoldDB" id="A0A0Q2MJJ0"/>
<dbReference type="Gene3D" id="3.30.420.10">
    <property type="entry name" value="Ribonuclease H-like superfamily/Ribonuclease H"/>
    <property type="match status" value="1"/>
</dbReference>
<feature type="region of interest" description="Disordered" evidence="1">
    <location>
        <begin position="687"/>
        <end position="725"/>
    </location>
</feature>
<sequence>MRINQKLVDGKKGLEYLIVDICQDLDLIAVTQLNVERPKRPHTIMLSDTLSQIELGKWKVLEHTFSPYLYMSDEELLKDKKRRKWLQRRDSSFNIIAPLIDNDELRYNYLFIDSSSILHRLIETSGRSRSYVAKILNRYWYYGSHVNALLPLWRNCGTNQSLPEAPSFDQDPELGKSGPKTRYGSPYRGATQQDIKHIRRFAKTIPNGGKARLSDLYDQFTRKFMYARVKPMIEEAHEIALPVPRAKLISRNAFKYHFKQNVDQLELIRKAVGTTNFQKDYRGRAGLARQGVRGPTSRYEIDATVVDQYIRYPYDKTNQLATGRPVIYLVVDTWSGMFVGTHACFHGPDWTGASQALFNAFTNKVQFAKRYGVEITENEWPCHHVCSQLVMDRGSEYTDRNIESMLKGEIGLSIASFAPYHRGDCKGTVEKAFDIFHQNAVRFVPGQVMKVPNKEEQHASRKASMSFEAFMEKLIRTIIYTNNNRLRKNNHNFEMSRDDVGFSPRDLYLYGLEEMMIPPAQIPEERLRFALLPADKATVRMEGVYFKGLYYSANKIIHKQWLDKARNFGRYTVEVRYDQNSTNFIWCKDPESNELITLELTDRSEAYRNQIWQSTLHEIELTKQKQSLHEEHSFANKIEFLNKLDEIDKQAKADARYLKTSSAKSIQTGIKERKSIVSSIERSKQSEQIAATLSSEDNASSTAKKNTQHLETPDFFDFDDEQDDS</sequence>
<reference evidence="2 3" key="1">
    <citation type="submission" date="2015-08" db="EMBL/GenBank/DDBJ databases">
        <title>Antibacterial properties of a collection of Vibrionaceae strains.</title>
        <authorList>
            <person name="Giubergia S."/>
        </authorList>
    </citation>
    <scope>NUCLEOTIDE SEQUENCE [LARGE SCALE GENOMIC DNA]</scope>
    <source>
        <strain evidence="2 3">S0821</strain>
    </source>
</reference>
<evidence type="ECO:0000313" key="2">
    <source>
        <dbReference type="EMBL" id="KQH88033.1"/>
    </source>
</evidence>
<feature type="region of interest" description="Disordered" evidence="1">
    <location>
        <begin position="164"/>
        <end position="189"/>
    </location>
</feature>
<protein>
    <submittedName>
        <fullName evidence="2">Integrase</fullName>
    </submittedName>
</protein>
<comment type="caution">
    <text evidence="2">The sequence shown here is derived from an EMBL/GenBank/DDBJ whole genome shotgun (WGS) entry which is preliminary data.</text>
</comment>
<keyword evidence="3" id="KW-1185">Reference proteome</keyword>
<feature type="compositionally biased region" description="Acidic residues" evidence="1">
    <location>
        <begin position="714"/>
        <end position="725"/>
    </location>
</feature>
<gene>
    <name evidence="2" type="ORF">AMR76_01730</name>
</gene>
<dbReference type="GO" id="GO:0003676">
    <property type="term" value="F:nucleic acid binding"/>
    <property type="evidence" value="ECO:0007669"/>
    <property type="project" value="InterPro"/>
</dbReference>
<dbReference type="InParanoid" id="A0A0Q2MJJ0"/>
<feature type="compositionally biased region" description="Polar residues" evidence="1">
    <location>
        <begin position="687"/>
        <end position="705"/>
    </location>
</feature>
<dbReference type="EMBL" id="LKHS01000001">
    <property type="protein sequence ID" value="KQH88033.1"/>
    <property type="molecule type" value="Genomic_DNA"/>
</dbReference>
<evidence type="ECO:0000256" key="1">
    <source>
        <dbReference type="SAM" id="MobiDB-lite"/>
    </source>
</evidence>
<dbReference type="RefSeq" id="WP_055465070.1">
    <property type="nucleotide sequence ID" value="NZ_LKHS01000001.1"/>
</dbReference>